<dbReference type="HOGENOM" id="CLU_1845169_0_0_1"/>
<organism evidence="1 2">
    <name type="scientific">Fusarium oxysporum f. sp. cubense (strain race 1)</name>
    <name type="common">Panama disease fungus</name>
    <dbReference type="NCBI Taxonomy" id="1229664"/>
    <lineage>
        <taxon>Eukaryota</taxon>
        <taxon>Fungi</taxon>
        <taxon>Dikarya</taxon>
        <taxon>Ascomycota</taxon>
        <taxon>Pezizomycotina</taxon>
        <taxon>Sordariomycetes</taxon>
        <taxon>Hypocreomycetidae</taxon>
        <taxon>Hypocreales</taxon>
        <taxon>Nectriaceae</taxon>
        <taxon>Fusarium</taxon>
        <taxon>Fusarium oxysporum species complex</taxon>
    </lineage>
</organism>
<name>N4TJF9_FUSC1</name>
<dbReference type="OMA" id="HIANASW"/>
<dbReference type="VEuPathDB" id="FungiDB:FOC1_g10004225"/>
<dbReference type="AlphaFoldDB" id="N4TJF9"/>
<protein>
    <submittedName>
        <fullName evidence="1">Uncharacterized protein</fullName>
    </submittedName>
</protein>
<evidence type="ECO:0000313" key="1">
    <source>
        <dbReference type="EMBL" id="ENH63618.1"/>
    </source>
</evidence>
<accession>N4TJF9</accession>
<sequence length="143" mass="14982">MQLPINTIVAALATFHIANASWKMTIQLTSCLVTAFSNGACTLKAEDINSFSRELSSPESVPDCFTFGQDMPGTSCTEAYPAASTTGPCNSGPLNPKSIRAEGNCVFYAEANCGGSEAGFTLPGTPTCVDNGADIMSYKCWSD</sequence>
<dbReference type="OrthoDB" id="5007706at2759"/>
<proteinExistence type="predicted"/>
<dbReference type="EMBL" id="KB730877">
    <property type="protein sequence ID" value="ENH63618.1"/>
    <property type="molecule type" value="Genomic_DNA"/>
</dbReference>
<dbReference type="Proteomes" id="UP000016928">
    <property type="component" value="Unassembled WGS sequence"/>
</dbReference>
<reference evidence="2" key="1">
    <citation type="submission" date="2012-09" db="EMBL/GenBank/DDBJ databases">
        <title>Genome sequencing and comparative transcriptomics of race 1 and race 4 of banana pathogen: Fusarium oxysporum f. sp. cubense.</title>
        <authorList>
            <person name="Fang X."/>
            <person name="Huang J."/>
        </authorList>
    </citation>
    <scope>NUCLEOTIDE SEQUENCE [LARGE SCALE GENOMIC DNA]</scope>
    <source>
        <strain evidence="2">race 1</strain>
    </source>
</reference>
<gene>
    <name evidence="1" type="ORF">FOC1_g10004225</name>
</gene>
<evidence type="ECO:0000313" key="2">
    <source>
        <dbReference type="Proteomes" id="UP000016928"/>
    </source>
</evidence>
<reference evidence="2" key="2">
    <citation type="journal article" date="2014" name="PLoS ONE">
        <title>Genome and Transcriptome Analysis of the Fungal Pathogen Fusarium oxysporum f. sp. cubense Causing Banana Vascular Wilt Disease.</title>
        <authorList>
            <person name="Guo L."/>
            <person name="Han L."/>
            <person name="Yang L."/>
            <person name="Zeng H."/>
            <person name="Fan D."/>
            <person name="Zhu Y."/>
            <person name="Feng Y."/>
            <person name="Wang G."/>
            <person name="Peng C."/>
            <person name="Jiang X."/>
            <person name="Zhou D."/>
            <person name="Ni P."/>
            <person name="Liang C."/>
            <person name="Liu L."/>
            <person name="Wang J."/>
            <person name="Mao C."/>
            <person name="Fang X."/>
            <person name="Peng M."/>
            <person name="Huang J."/>
        </authorList>
    </citation>
    <scope>NUCLEOTIDE SEQUENCE [LARGE SCALE GENOMIC DNA]</scope>
    <source>
        <strain evidence="2">race 1</strain>
    </source>
</reference>